<dbReference type="HOGENOM" id="CLU_127256_0_0_1"/>
<evidence type="ECO:0000313" key="1">
    <source>
        <dbReference type="EMBL" id="KDQ61222.1"/>
    </source>
</evidence>
<gene>
    <name evidence="1" type="ORF">JAAARDRAFT_32224</name>
</gene>
<reference evidence="2" key="1">
    <citation type="journal article" date="2014" name="Proc. Natl. Acad. Sci. U.S.A.">
        <title>Extensive sampling of basidiomycete genomes demonstrates inadequacy of the white-rot/brown-rot paradigm for wood decay fungi.</title>
        <authorList>
            <person name="Riley R."/>
            <person name="Salamov A.A."/>
            <person name="Brown D.W."/>
            <person name="Nagy L.G."/>
            <person name="Floudas D."/>
            <person name="Held B.W."/>
            <person name="Levasseur A."/>
            <person name="Lombard V."/>
            <person name="Morin E."/>
            <person name="Otillar R."/>
            <person name="Lindquist E.A."/>
            <person name="Sun H."/>
            <person name="LaButti K.M."/>
            <person name="Schmutz J."/>
            <person name="Jabbour D."/>
            <person name="Luo H."/>
            <person name="Baker S.E."/>
            <person name="Pisabarro A.G."/>
            <person name="Walton J.D."/>
            <person name="Blanchette R.A."/>
            <person name="Henrissat B."/>
            <person name="Martin F."/>
            <person name="Cullen D."/>
            <person name="Hibbett D.S."/>
            <person name="Grigoriev I.V."/>
        </authorList>
    </citation>
    <scope>NUCLEOTIDE SEQUENCE [LARGE SCALE GENOMIC DNA]</scope>
    <source>
        <strain evidence="2">MUCL 33604</strain>
    </source>
</reference>
<dbReference type="EMBL" id="KL197713">
    <property type="protein sequence ID" value="KDQ61222.1"/>
    <property type="molecule type" value="Genomic_DNA"/>
</dbReference>
<evidence type="ECO:0000313" key="2">
    <source>
        <dbReference type="Proteomes" id="UP000027265"/>
    </source>
</evidence>
<dbReference type="InParanoid" id="A0A067QCJ1"/>
<sequence>MTITEFACLQFTDPKHTFHSPDILSLFRMLSERQSTWSTYPLLFLQSKPSEPGNDSPALIYLMTGWEDEAAHWEWIKSEENQALVGLFGPCLEIRWMVHLDCEFDETKMGVENLVFKKVDGSPAEKVLESEVGWFGRGDLESRG</sequence>
<dbReference type="Gene3D" id="3.30.70.100">
    <property type="match status" value="1"/>
</dbReference>
<dbReference type="SUPFAM" id="SSF54909">
    <property type="entry name" value="Dimeric alpha+beta barrel"/>
    <property type="match status" value="1"/>
</dbReference>
<organism evidence="1 2">
    <name type="scientific">Jaapia argillacea MUCL 33604</name>
    <dbReference type="NCBI Taxonomy" id="933084"/>
    <lineage>
        <taxon>Eukaryota</taxon>
        <taxon>Fungi</taxon>
        <taxon>Dikarya</taxon>
        <taxon>Basidiomycota</taxon>
        <taxon>Agaricomycotina</taxon>
        <taxon>Agaricomycetes</taxon>
        <taxon>Agaricomycetidae</taxon>
        <taxon>Jaapiales</taxon>
        <taxon>Jaapiaceae</taxon>
        <taxon>Jaapia</taxon>
    </lineage>
</organism>
<keyword evidence="2" id="KW-1185">Reference proteome</keyword>
<dbReference type="InterPro" id="IPR011008">
    <property type="entry name" value="Dimeric_a/b-barrel"/>
</dbReference>
<dbReference type="PANTHER" id="PTHR42052:SF1">
    <property type="entry name" value="ABM DOMAIN-CONTAINING PROTEIN"/>
    <property type="match status" value="1"/>
</dbReference>
<proteinExistence type="predicted"/>
<dbReference type="PANTHER" id="PTHR42052">
    <property type="entry name" value="ABM DOMAIN-CONTAINING PROTEIN"/>
    <property type="match status" value="1"/>
</dbReference>
<evidence type="ECO:0008006" key="3">
    <source>
        <dbReference type="Google" id="ProtNLM"/>
    </source>
</evidence>
<name>A0A067QCJ1_9AGAM</name>
<dbReference type="AlphaFoldDB" id="A0A067QCJ1"/>
<dbReference type="Proteomes" id="UP000027265">
    <property type="component" value="Unassembled WGS sequence"/>
</dbReference>
<protein>
    <recommendedName>
        <fullName evidence="3">ABM domain-containing protein</fullName>
    </recommendedName>
</protein>
<dbReference type="OrthoDB" id="3542212at2759"/>
<accession>A0A067QCJ1</accession>